<sequence>MAESVVITPEIDIQRVHMEEQLVKMGLVGVGMPPDGSCLLHCIIYGVYPLQCLKDYPAAMTVVNVGAADGMVPRRVAADQFLRVKLMEYALKHNFQIDPVVPVEGLPSVREGSRRTITLGYLTLAYGLAGHYICTREQRDTIGIPRNSFACGSYRGSIHIGPPKSMSCGNNRRFERIPEQRVE</sequence>
<proteinExistence type="predicted"/>
<keyword evidence="2" id="KW-1185">Reference proteome</keyword>
<dbReference type="EMBL" id="CM047590">
    <property type="protein sequence ID" value="KAI9919671.1"/>
    <property type="molecule type" value="Genomic_DNA"/>
</dbReference>
<comment type="caution">
    <text evidence="1">The sequence shown here is derived from an EMBL/GenBank/DDBJ whole genome shotgun (WGS) entry which is preliminary data.</text>
</comment>
<name>A0ACC0WPJ6_9STRA</name>
<organism evidence="1 2">
    <name type="scientific">Peronosclerospora sorghi</name>
    <dbReference type="NCBI Taxonomy" id="230839"/>
    <lineage>
        <taxon>Eukaryota</taxon>
        <taxon>Sar</taxon>
        <taxon>Stramenopiles</taxon>
        <taxon>Oomycota</taxon>
        <taxon>Peronosporomycetes</taxon>
        <taxon>Peronosporales</taxon>
        <taxon>Peronosporaceae</taxon>
        <taxon>Peronosclerospora</taxon>
    </lineage>
</organism>
<gene>
    <name evidence="1" type="ORF">PsorP6_017327</name>
</gene>
<reference evidence="1 2" key="1">
    <citation type="journal article" date="2022" name="bioRxiv">
        <title>The genome of the oomycete Peronosclerospora sorghi, a cosmopolitan pathogen of maize and sorghum, is inflated with dispersed pseudogenes.</title>
        <authorList>
            <person name="Fletcher K."/>
            <person name="Martin F."/>
            <person name="Isakeit T."/>
            <person name="Cavanaugh K."/>
            <person name="Magill C."/>
            <person name="Michelmore R."/>
        </authorList>
    </citation>
    <scope>NUCLEOTIDE SEQUENCE [LARGE SCALE GENOMIC DNA]</scope>
    <source>
        <strain evidence="1">P6</strain>
    </source>
</reference>
<accession>A0ACC0WPJ6</accession>
<evidence type="ECO:0000313" key="2">
    <source>
        <dbReference type="Proteomes" id="UP001163321"/>
    </source>
</evidence>
<dbReference type="Proteomes" id="UP001163321">
    <property type="component" value="Chromosome 11"/>
</dbReference>
<evidence type="ECO:0000313" key="1">
    <source>
        <dbReference type="EMBL" id="KAI9919671.1"/>
    </source>
</evidence>
<protein>
    <submittedName>
        <fullName evidence="1">Uncharacterized protein</fullName>
    </submittedName>
</protein>